<dbReference type="Proteomes" id="UP000233343">
    <property type="component" value="Unassembled WGS sequence"/>
</dbReference>
<keyword evidence="1" id="KW-1133">Transmembrane helix</keyword>
<comment type="caution">
    <text evidence="2">The sequence shown here is derived from an EMBL/GenBank/DDBJ whole genome shotgun (WGS) entry which is preliminary data.</text>
</comment>
<gene>
    <name evidence="2" type="ORF">CWS20_26035</name>
</gene>
<protein>
    <submittedName>
        <fullName evidence="2">Uncharacterized protein</fullName>
    </submittedName>
</protein>
<keyword evidence="3" id="KW-1185">Reference proteome</keyword>
<feature type="transmembrane region" description="Helical" evidence="1">
    <location>
        <begin position="35"/>
        <end position="59"/>
    </location>
</feature>
<reference evidence="2 3" key="1">
    <citation type="journal article" date="2010" name="Int. J. Syst. Evol. Microbiol.">
        <title>Bacillus horneckiae sp. nov., isolated from a spacecraft-assembly clean room.</title>
        <authorList>
            <person name="Vaishampayan P."/>
            <person name="Probst A."/>
            <person name="Krishnamurthi S."/>
            <person name="Ghosh S."/>
            <person name="Osman S."/>
            <person name="McDowall A."/>
            <person name="Ruckmani A."/>
            <person name="Mayilraj S."/>
            <person name="Venkateswaran K."/>
        </authorList>
    </citation>
    <scope>NUCLEOTIDE SEQUENCE [LARGE SCALE GENOMIC DNA]</scope>
    <source>
        <strain evidence="3">1PO1SC</strain>
    </source>
</reference>
<evidence type="ECO:0000256" key="1">
    <source>
        <dbReference type="SAM" id="Phobius"/>
    </source>
</evidence>
<dbReference type="AlphaFoldDB" id="A0A2N0Z957"/>
<keyword evidence="1" id="KW-0812">Transmembrane</keyword>
<accession>A0A2N0Z957</accession>
<name>A0A2N0Z957_9BACI</name>
<proteinExistence type="predicted"/>
<evidence type="ECO:0000313" key="3">
    <source>
        <dbReference type="Proteomes" id="UP000233343"/>
    </source>
</evidence>
<dbReference type="EMBL" id="PISD01000079">
    <property type="protein sequence ID" value="PKG26042.1"/>
    <property type="molecule type" value="Genomic_DNA"/>
</dbReference>
<dbReference type="RefSeq" id="WP_066197823.1">
    <property type="nucleotide sequence ID" value="NZ_JAFDQP010000004.1"/>
</dbReference>
<sequence>MYHLALLYLAAVLAGFALANLPTSVLITPGIAEFFTIVGGIAIVIFSLALLFLGVKALLKS</sequence>
<organism evidence="2 3">
    <name type="scientific">Cytobacillus horneckiae</name>
    <dbReference type="NCBI Taxonomy" id="549687"/>
    <lineage>
        <taxon>Bacteria</taxon>
        <taxon>Bacillati</taxon>
        <taxon>Bacillota</taxon>
        <taxon>Bacilli</taxon>
        <taxon>Bacillales</taxon>
        <taxon>Bacillaceae</taxon>
        <taxon>Cytobacillus</taxon>
    </lineage>
</organism>
<evidence type="ECO:0000313" key="2">
    <source>
        <dbReference type="EMBL" id="PKG26042.1"/>
    </source>
</evidence>
<keyword evidence="1" id="KW-0472">Membrane</keyword>